<accession>A0A0F8WVA4</accession>
<organism evidence="1">
    <name type="scientific">marine sediment metagenome</name>
    <dbReference type="NCBI Taxonomy" id="412755"/>
    <lineage>
        <taxon>unclassified sequences</taxon>
        <taxon>metagenomes</taxon>
        <taxon>ecological metagenomes</taxon>
    </lineage>
</organism>
<evidence type="ECO:0000313" key="1">
    <source>
        <dbReference type="EMBL" id="KKK60608.1"/>
    </source>
</evidence>
<sequence length="31" mass="3578">HDVPMCNEAEPMDHMSNFFQAGFGLKPDEPW</sequence>
<proteinExistence type="predicted"/>
<feature type="non-terminal residue" evidence="1">
    <location>
        <position position="1"/>
    </location>
</feature>
<reference evidence="1" key="1">
    <citation type="journal article" date="2015" name="Nature">
        <title>Complex archaea that bridge the gap between prokaryotes and eukaryotes.</title>
        <authorList>
            <person name="Spang A."/>
            <person name="Saw J.H."/>
            <person name="Jorgensen S.L."/>
            <person name="Zaremba-Niedzwiedzka K."/>
            <person name="Martijn J."/>
            <person name="Lind A.E."/>
            <person name="van Eijk R."/>
            <person name="Schleper C."/>
            <person name="Guy L."/>
            <person name="Ettema T.J."/>
        </authorList>
    </citation>
    <scope>NUCLEOTIDE SEQUENCE</scope>
</reference>
<protein>
    <submittedName>
        <fullName evidence="1">Uncharacterized protein</fullName>
    </submittedName>
</protein>
<name>A0A0F8WVA4_9ZZZZ</name>
<comment type="caution">
    <text evidence="1">The sequence shown here is derived from an EMBL/GenBank/DDBJ whole genome shotgun (WGS) entry which is preliminary data.</text>
</comment>
<dbReference type="AlphaFoldDB" id="A0A0F8WVA4"/>
<dbReference type="EMBL" id="LAZR01062883">
    <property type="protein sequence ID" value="KKK60608.1"/>
    <property type="molecule type" value="Genomic_DNA"/>
</dbReference>
<gene>
    <name evidence="1" type="ORF">LCGC14_3022630</name>
</gene>